<evidence type="ECO:0000313" key="2">
    <source>
        <dbReference type="EMBL" id="MDA0647275.1"/>
    </source>
</evidence>
<dbReference type="Pfam" id="PF20703">
    <property type="entry name" value="nSTAND1"/>
    <property type="match status" value="1"/>
</dbReference>
<dbReference type="Gene3D" id="3.40.50.300">
    <property type="entry name" value="P-loop containing nucleotide triphosphate hydrolases"/>
    <property type="match status" value="1"/>
</dbReference>
<evidence type="ECO:0000313" key="3">
    <source>
        <dbReference type="Proteomes" id="UP001212498"/>
    </source>
</evidence>
<name>A0ABT4TCX1_9ACTN</name>
<comment type="caution">
    <text evidence="2">The sequence shown here is derived from an EMBL/GenBank/DDBJ whole genome shotgun (WGS) entry which is preliminary data.</text>
</comment>
<feature type="domain" description="Novel STAND NTPase 1" evidence="1">
    <location>
        <begin position="18"/>
        <end position="149"/>
    </location>
</feature>
<feature type="non-terminal residue" evidence="2">
    <location>
        <position position="1012"/>
    </location>
</feature>
<protein>
    <recommendedName>
        <fullName evidence="1">Novel STAND NTPase 1 domain-containing protein</fullName>
    </recommendedName>
</protein>
<dbReference type="Proteomes" id="UP001212498">
    <property type="component" value="Unassembled WGS sequence"/>
</dbReference>
<organism evidence="2 3">
    <name type="scientific">Nonomuraea ferruginea</name>
    <dbReference type="NCBI Taxonomy" id="46174"/>
    <lineage>
        <taxon>Bacteria</taxon>
        <taxon>Bacillati</taxon>
        <taxon>Actinomycetota</taxon>
        <taxon>Actinomycetes</taxon>
        <taxon>Streptosporangiales</taxon>
        <taxon>Streptosporangiaceae</taxon>
        <taxon>Nonomuraea</taxon>
    </lineage>
</organism>
<dbReference type="InterPro" id="IPR049052">
    <property type="entry name" value="nSTAND1"/>
</dbReference>
<dbReference type="SUPFAM" id="SSF52540">
    <property type="entry name" value="P-loop containing nucleoside triphosphate hydrolases"/>
    <property type="match status" value="1"/>
</dbReference>
<dbReference type="SUPFAM" id="SSF48452">
    <property type="entry name" value="TPR-like"/>
    <property type="match status" value="1"/>
</dbReference>
<proteinExistence type="predicted"/>
<dbReference type="PANTHER" id="PTHR47691:SF3">
    <property type="entry name" value="HTH-TYPE TRANSCRIPTIONAL REGULATOR RV0890C-RELATED"/>
    <property type="match status" value="1"/>
</dbReference>
<keyword evidence="3" id="KW-1185">Reference proteome</keyword>
<dbReference type="RefSeq" id="WP_271280282.1">
    <property type="nucleotide sequence ID" value="NZ_JAPNUD010000274.1"/>
</dbReference>
<gene>
    <name evidence="2" type="ORF">OUY24_42180</name>
</gene>
<dbReference type="EMBL" id="JAPNUD010000274">
    <property type="protein sequence ID" value="MDA0647275.1"/>
    <property type="molecule type" value="Genomic_DNA"/>
</dbReference>
<sequence length="1012" mass="112069">MSNPHFQQPGNLPPEHTDFVGRTRLLANLEKRLGESRLVTVTGIGGVGKSRTVLRLASIVRSQYRDGVWWVDLGQLKEAGMIKHAIATALGLAEQASQFEPKILSEWLRARDMLLIIDTCEHLVQGCAEVVHELLKASPNLRVLATSRQRLHLPYEHVVPVPPLGVPGDDATESLLRNESMRLIMARTSVSVPDLVLDQGKVVKALAQLCRRLDGIPLAIELATVQLRGLSIKQMLADRFDLLDSTGNGKLPRHRTLRALISWSHELCDPAEQLLWARLSVFARDFDLDAVRIVCSDEGLPADTIAGLLSRLVEKSIVLFKNDQGSGRYELINILAAYGVERLDKLGQAEQIRQRHLEYYLNLTQRSEDAWSGSRQIYWHVRLRQEYENVQEALEYALKSSGKGALALRLLSSLWFMWVCCGFAHDGQRYLERALEANLMPSKERCKALWVLSYVLSAQGDSMGAQAMAEACLDEAAKVGDSRAAMLASKMQGTAALLQGDLNKAGALLGMALEFNTDSMELNPGLLPAVIESALLLTAQGATSDAEALLQDCLQMCKERGEQWVSSHAYWALAGSMLTTGRIDEALLNVRESLRIKRRFHDTLGTLLALETAMRIFVKLGQLPLAARLLGTLQHNWHMAGEPQMGAPWMTEHHKECLRDCRRQLDDPAYKSAFEEGARLDLDEASALALGEWDVPASTALEIRVTDDDDDAFAKVEDAVVQVAGAFGFEVPTAQGSRHERYVMRFREAASDGTAEEQLEELDRALRDETPRGETAQSNAVDSLITALEDVNRAVVLVEQTLLVKMNGRIVTRRLSTAEQAYLDNHRRLFNKPADLLHELDQLEVDSTPDSSRRVKRDDREIIVEHLGEPAAQALYAWADAANYEISVNLPIWVKSGHTESCLLALIVKTPRDSGQRTSKVIAKMCPPGPSSREPSQHQRAWDASPRQFRREHLVAVKPHSPAISGAGGYVLLQEIAGGSFAGMCQMAELESPSEIIAAFTAVLDGLICKWN</sequence>
<dbReference type="PANTHER" id="PTHR47691">
    <property type="entry name" value="REGULATOR-RELATED"/>
    <property type="match status" value="1"/>
</dbReference>
<dbReference type="InterPro" id="IPR011990">
    <property type="entry name" value="TPR-like_helical_dom_sf"/>
</dbReference>
<accession>A0ABT4TCX1</accession>
<dbReference type="Gene3D" id="1.25.40.10">
    <property type="entry name" value="Tetratricopeptide repeat domain"/>
    <property type="match status" value="1"/>
</dbReference>
<evidence type="ECO:0000259" key="1">
    <source>
        <dbReference type="Pfam" id="PF20703"/>
    </source>
</evidence>
<reference evidence="2 3" key="1">
    <citation type="submission" date="2022-11" db="EMBL/GenBank/DDBJ databases">
        <title>Nonomuraea corallina sp. nov., a new species of the genus Nonomuraea isolated from sea side sediment in Thai sea.</title>
        <authorList>
            <person name="Ngamcharungchit C."/>
            <person name="Matsumoto A."/>
            <person name="Suriyachadkun C."/>
            <person name="Panbangred W."/>
            <person name="Inahashi Y."/>
            <person name="Intra B."/>
        </authorList>
    </citation>
    <scope>NUCLEOTIDE SEQUENCE [LARGE SCALE GENOMIC DNA]</scope>
    <source>
        <strain evidence="2 3">DSM 43553</strain>
    </source>
</reference>
<dbReference type="InterPro" id="IPR027417">
    <property type="entry name" value="P-loop_NTPase"/>
</dbReference>